<name>A0ABQ8TJA5_PERAM</name>
<proteinExistence type="predicted"/>
<dbReference type="Proteomes" id="UP001148838">
    <property type="component" value="Unassembled WGS sequence"/>
</dbReference>
<sequence>MAGLCEGGNETPGSLKAICKQIRAEMVRSEVKKKNDEFITEKAEVDVFGSATAKEKTTKDLVNKMKCELEECNRKLDKTIESTLTRFPNILMTHLKYSVFVARPDRSAAALDWVKIGASAANT</sequence>
<gene>
    <name evidence="1" type="ORF">ANN_12920</name>
</gene>
<accession>A0ABQ8TJA5</accession>
<dbReference type="EMBL" id="JAJSOF020000009">
    <property type="protein sequence ID" value="KAJ4446226.1"/>
    <property type="molecule type" value="Genomic_DNA"/>
</dbReference>
<evidence type="ECO:0000313" key="1">
    <source>
        <dbReference type="EMBL" id="KAJ4446226.1"/>
    </source>
</evidence>
<keyword evidence="2" id="KW-1185">Reference proteome</keyword>
<reference evidence="1 2" key="1">
    <citation type="journal article" date="2022" name="Allergy">
        <title>Genome assembly and annotation of Periplaneta americana reveal a comprehensive cockroach allergen profile.</title>
        <authorList>
            <person name="Wang L."/>
            <person name="Xiong Q."/>
            <person name="Saelim N."/>
            <person name="Wang L."/>
            <person name="Nong W."/>
            <person name="Wan A.T."/>
            <person name="Shi M."/>
            <person name="Liu X."/>
            <person name="Cao Q."/>
            <person name="Hui J.H.L."/>
            <person name="Sookrung N."/>
            <person name="Leung T.F."/>
            <person name="Tungtrongchitr A."/>
            <person name="Tsui S.K.W."/>
        </authorList>
    </citation>
    <scope>NUCLEOTIDE SEQUENCE [LARGE SCALE GENOMIC DNA]</scope>
    <source>
        <strain evidence="1">PWHHKU_190912</strain>
    </source>
</reference>
<evidence type="ECO:0000313" key="2">
    <source>
        <dbReference type="Proteomes" id="UP001148838"/>
    </source>
</evidence>
<comment type="caution">
    <text evidence="1">The sequence shown here is derived from an EMBL/GenBank/DDBJ whole genome shotgun (WGS) entry which is preliminary data.</text>
</comment>
<organism evidence="1 2">
    <name type="scientific">Periplaneta americana</name>
    <name type="common">American cockroach</name>
    <name type="synonym">Blatta americana</name>
    <dbReference type="NCBI Taxonomy" id="6978"/>
    <lineage>
        <taxon>Eukaryota</taxon>
        <taxon>Metazoa</taxon>
        <taxon>Ecdysozoa</taxon>
        <taxon>Arthropoda</taxon>
        <taxon>Hexapoda</taxon>
        <taxon>Insecta</taxon>
        <taxon>Pterygota</taxon>
        <taxon>Neoptera</taxon>
        <taxon>Polyneoptera</taxon>
        <taxon>Dictyoptera</taxon>
        <taxon>Blattodea</taxon>
        <taxon>Blattoidea</taxon>
        <taxon>Blattidae</taxon>
        <taxon>Blattinae</taxon>
        <taxon>Periplaneta</taxon>
    </lineage>
</organism>
<protein>
    <submittedName>
        <fullName evidence="1">Uncharacterized protein</fullName>
    </submittedName>
</protein>